<organism evidence="1 2">
    <name type="scientific">Sorangium cellulosum</name>
    <name type="common">Polyangium cellulosum</name>
    <dbReference type="NCBI Taxonomy" id="56"/>
    <lineage>
        <taxon>Bacteria</taxon>
        <taxon>Pseudomonadati</taxon>
        <taxon>Myxococcota</taxon>
        <taxon>Polyangia</taxon>
        <taxon>Polyangiales</taxon>
        <taxon>Polyangiaceae</taxon>
        <taxon>Sorangium</taxon>
    </lineage>
</organism>
<comment type="caution">
    <text evidence="1">The sequence shown here is derived from an EMBL/GenBank/DDBJ whole genome shotgun (WGS) entry which is preliminary data.</text>
</comment>
<evidence type="ECO:0000313" key="1">
    <source>
        <dbReference type="EMBL" id="KYG05912.1"/>
    </source>
</evidence>
<dbReference type="InterPro" id="IPR029063">
    <property type="entry name" value="SAM-dependent_MTases_sf"/>
</dbReference>
<dbReference type="EMBL" id="JEME01001863">
    <property type="protein sequence ID" value="KYG05912.1"/>
    <property type="molecule type" value="Genomic_DNA"/>
</dbReference>
<reference evidence="1 2" key="1">
    <citation type="submission" date="2014-02" db="EMBL/GenBank/DDBJ databases">
        <title>The small core and large imbalanced accessory genome model reveals a collaborative survival strategy of Sorangium cellulosum strains in nature.</title>
        <authorList>
            <person name="Han K."/>
            <person name="Peng R."/>
            <person name="Blom J."/>
            <person name="Li Y.-Z."/>
        </authorList>
    </citation>
    <scope>NUCLEOTIDE SEQUENCE [LARGE SCALE GENOMIC DNA]</scope>
    <source>
        <strain evidence="1 2">So0007-03</strain>
    </source>
</reference>
<protein>
    <submittedName>
        <fullName evidence="1">rRNA methyltransferase</fullName>
    </submittedName>
</protein>
<dbReference type="Proteomes" id="UP000075502">
    <property type="component" value="Unassembled WGS sequence"/>
</dbReference>
<dbReference type="InterPro" id="IPR056262">
    <property type="entry name" value="NpmA"/>
</dbReference>
<sequence length="223" mass="23875">MIVQLGKASVTWTRADLEAKLAGHARVLIDVGTGDGRFVYRSAGAHPDTYCIGVDPAGERMREVSWRASRKPARGGRPNALFVVASVQALPEELAGLAHTLTLNFPWASLLSALVLPEAPVLEALRRLVRPGGELIALLNQSVFDDRPYAARLGLPELSDAWIDDALRPAYRAAGFEIRTSEIVDGEVPHQTSWGQHLTLASGRRTRLLTAEAIGGSASAAPG</sequence>
<keyword evidence="1" id="KW-0808">Transferase</keyword>
<evidence type="ECO:0000313" key="2">
    <source>
        <dbReference type="Proteomes" id="UP000075502"/>
    </source>
</evidence>
<name>A0A150TMJ7_SORCE</name>
<dbReference type="SUPFAM" id="SSF53335">
    <property type="entry name" value="S-adenosyl-L-methionine-dependent methyltransferases"/>
    <property type="match status" value="1"/>
</dbReference>
<dbReference type="CDD" id="cd02440">
    <property type="entry name" value="AdoMet_MTases"/>
    <property type="match status" value="1"/>
</dbReference>
<dbReference type="GO" id="GO:0008168">
    <property type="term" value="F:methyltransferase activity"/>
    <property type="evidence" value="ECO:0007669"/>
    <property type="project" value="UniProtKB-KW"/>
</dbReference>
<dbReference type="GO" id="GO:0032259">
    <property type="term" value="P:methylation"/>
    <property type="evidence" value="ECO:0007669"/>
    <property type="project" value="UniProtKB-KW"/>
</dbReference>
<accession>A0A150TMJ7</accession>
<gene>
    <name evidence="1" type="ORF">BE21_37830</name>
</gene>
<dbReference type="AlphaFoldDB" id="A0A150TMJ7"/>
<dbReference type="Pfam" id="PF24675">
    <property type="entry name" value="NpmA"/>
    <property type="match status" value="1"/>
</dbReference>
<dbReference type="Gene3D" id="3.40.50.150">
    <property type="entry name" value="Vaccinia Virus protein VP39"/>
    <property type="match status" value="1"/>
</dbReference>
<keyword evidence="1" id="KW-0489">Methyltransferase</keyword>
<proteinExistence type="predicted"/>